<dbReference type="Gene3D" id="3.40.1160.10">
    <property type="entry name" value="Acetylglutamate kinase-like"/>
    <property type="match status" value="1"/>
</dbReference>
<evidence type="ECO:0000256" key="2">
    <source>
        <dbReference type="ARBA" id="ARBA00022605"/>
    </source>
</evidence>
<dbReference type="GO" id="GO:0004349">
    <property type="term" value="F:glutamate 5-kinase activity"/>
    <property type="evidence" value="ECO:0007669"/>
    <property type="project" value="UniProtKB-EC"/>
</dbReference>
<evidence type="ECO:0000259" key="8">
    <source>
        <dbReference type="Pfam" id="PF00696"/>
    </source>
</evidence>
<dbReference type="AlphaFoldDB" id="A0A7Y0L491"/>
<dbReference type="EC" id="2.7.2.11" evidence="9"/>
<evidence type="ECO:0000256" key="7">
    <source>
        <dbReference type="ARBA" id="ARBA00022840"/>
    </source>
</evidence>
<keyword evidence="10" id="KW-1185">Reference proteome</keyword>
<evidence type="ECO:0000256" key="3">
    <source>
        <dbReference type="ARBA" id="ARBA00022650"/>
    </source>
</evidence>
<dbReference type="Pfam" id="PF00696">
    <property type="entry name" value="AA_kinase"/>
    <property type="match status" value="1"/>
</dbReference>
<dbReference type="PANTHER" id="PTHR43654:SF1">
    <property type="entry name" value="ISOPENTENYL PHOSPHATE KINASE"/>
    <property type="match status" value="1"/>
</dbReference>
<dbReference type="InterPro" id="IPR001048">
    <property type="entry name" value="Asp/Glu/Uridylate_kinase"/>
</dbReference>
<keyword evidence="6 9" id="KW-0418">Kinase</keyword>
<evidence type="ECO:0000313" key="9">
    <source>
        <dbReference type="EMBL" id="NMP22391.1"/>
    </source>
</evidence>
<evidence type="ECO:0000256" key="6">
    <source>
        <dbReference type="ARBA" id="ARBA00022777"/>
    </source>
</evidence>
<keyword evidence="3" id="KW-0641">Proline biosynthesis</keyword>
<dbReference type="RefSeq" id="WP_169098661.1">
    <property type="nucleotide sequence ID" value="NZ_JABBVZ010000022.1"/>
</dbReference>
<dbReference type="InterPro" id="IPR036393">
    <property type="entry name" value="AceGlu_kinase-like_sf"/>
</dbReference>
<dbReference type="Proteomes" id="UP000533476">
    <property type="component" value="Unassembled WGS sequence"/>
</dbReference>
<evidence type="ECO:0000256" key="1">
    <source>
        <dbReference type="ARBA" id="ARBA00022490"/>
    </source>
</evidence>
<dbReference type="FunFam" id="3.40.1160.10:FF:000006">
    <property type="entry name" value="Glutamate 5-kinase"/>
    <property type="match status" value="1"/>
</dbReference>
<organism evidence="9 10">
    <name type="scientific">Sulfobacillus harzensis</name>
    <dbReference type="NCBI Taxonomy" id="2729629"/>
    <lineage>
        <taxon>Bacteria</taxon>
        <taxon>Bacillati</taxon>
        <taxon>Bacillota</taxon>
        <taxon>Clostridia</taxon>
        <taxon>Eubacteriales</taxon>
        <taxon>Clostridiales Family XVII. Incertae Sedis</taxon>
        <taxon>Sulfobacillus</taxon>
    </lineage>
</organism>
<evidence type="ECO:0000256" key="5">
    <source>
        <dbReference type="ARBA" id="ARBA00022741"/>
    </source>
</evidence>
<keyword evidence="1" id="KW-0963">Cytoplasm</keyword>
<sequence>MRRVIKIGTSTLMDVQGQVDRDRLVSISRGVKQLMQDNQRVVLVVSGAVALGRTLPQSRHLSRSALASLGQTRLMAYYQDALLPYPSAEMLLGSDVEETGRATQLTSTLDDLTEAGIVPLINGNDATECHVGDNDVLAARVARVWGADQLVILSDVDGLYSDNPGTNPKARRIARLAWVTEHHLSQFGPGNPGPLGSGGIVSKLAAAALAQEFGIETILTSGRHPEVWDWLRTGRYHLATRFEARKEFCHADGTIS</sequence>
<comment type="caution">
    <text evidence="9">The sequence shown here is derived from an EMBL/GenBank/DDBJ whole genome shotgun (WGS) entry which is preliminary data.</text>
</comment>
<dbReference type="NCBIfam" id="TIGR01027">
    <property type="entry name" value="proB"/>
    <property type="match status" value="1"/>
</dbReference>
<dbReference type="SUPFAM" id="SSF53633">
    <property type="entry name" value="Carbamate kinase-like"/>
    <property type="match status" value="1"/>
</dbReference>
<dbReference type="InterPro" id="IPR019797">
    <property type="entry name" value="Glutamate_5-kinase_CS"/>
</dbReference>
<dbReference type="GO" id="GO:0005829">
    <property type="term" value="C:cytosol"/>
    <property type="evidence" value="ECO:0007669"/>
    <property type="project" value="TreeGrafter"/>
</dbReference>
<evidence type="ECO:0000313" key="10">
    <source>
        <dbReference type="Proteomes" id="UP000533476"/>
    </source>
</evidence>
<accession>A0A7Y0L491</accession>
<dbReference type="PROSITE" id="PS00902">
    <property type="entry name" value="GLUTAMATE_5_KINASE"/>
    <property type="match status" value="1"/>
</dbReference>
<dbReference type="EMBL" id="JABBVZ010000022">
    <property type="protein sequence ID" value="NMP22391.1"/>
    <property type="molecule type" value="Genomic_DNA"/>
</dbReference>
<dbReference type="InterPro" id="IPR005715">
    <property type="entry name" value="Glu_5kinase/COase_Synthase"/>
</dbReference>
<name>A0A7Y0L491_9FIRM</name>
<dbReference type="GO" id="GO:0008652">
    <property type="term" value="P:amino acid biosynthetic process"/>
    <property type="evidence" value="ECO:0007669"/>
    <property type="project" value="UniProtKB-KW"/>
</dbReference>
<keyword evidence="5" id="KW-0547">Nucleotide-binding</keyword>
<keyword evidence="4 9" id="KW-0808">Transferase</keyword>
<evidence type="ECO:0000256" key="4">
    <source>
        <dbReference type="ARBA" id="ARBA00022679"/>
    </source>
</evidence>
<protein>
    <submittedName>
        <fullName evidence="9">Glutamate 5-kinase</fullName>
        <ecNumber evidence="9">2.7.2.11</ecNumber>
    </submittedName>
</protein>
<dbReference type="PRINTS" id="PR00474">
    <property type="entry name" value="GLU5KINASE"/>
</dbReference>
<keyword evidence="7" id="KW-0067">ATP-binding</keyword>
<dbReference type="GO" id="GO:0005524">
    <property type="term" value="F:ATP binding"/>
    <property type="evidence" value="ECO:0007669"/>
    <property type="project" value="UniProtKB-KW"/>
</dbReference>
<proteinExistence type="predicted"/>
<reference evidence="9 10" key="1">
    <citation type="submission" date="2020-04" db="EMBL/GenBank/DDBJ databases">
        <authorList>
            <person name="Zhang R."/>
            <person name="Schippers A."/>
        </authorList>
    </citation>
    <scope>NUCLEOTIDE SEQUENCE [LARGE SCALE GENOMIC DNA]</scope>
    <source>
        <strain evidence="9 10">DSM 109850</strain>
    </source>
</reference>
<feature type="domain" description="Aspartate/glutamate/uridylate kinase" evidence="8">
    <location>
        <begin position="1"/>
        <end position="219"/>
    </location>
</feature>
<gene>
    <name evidence="9" type="primary">proB</name>
    <name evidence="9" type="ORF">HIJ39_08505</name>
</gene>
<dbReference type="PANTHER" id="PTHR43654">
    <property type="entry name" value="GLUTAMATE 5-KINASE"/>
    <property type="match status" value="1"/>
</dbReference>
<keyword evidence="2" id="KW-0028">Amino-acid biosynthesis</keyword>
<dbReference type="InterPro" id="IPR001057">
    <property type="entry name" value="Glu/AcGlu_kinase"/>
</dbReference>